<evidence type="ECO:0000256" key="4">
    <source>
        <dbReference type="SAM" id="MobiDB-lite"/>
    </source>
</evidence>
<dbReference type="GO" id="GO:0003700">
    <property type="term" value="F:DNA-binding transcription factor activity"/>
    <property type="evidence" value="ECO:0007669"/>
    <property type="project" value="InterPro"/>
</dbReference>
<dbReference type="RefSeq" id="WP_138047309.1">
    <property type="nucleotide sequence ID" value="NZ_VBZC01000027.1"/>
</dbReference>
<name>A0A5R9FKB2_9ACTN</name>
<evidence type="ECO:0000313" key="6">
    <source>
        <dbReference type="EMBL" id="TLS43711.1"/>
    </source>
</evidence>
<feature type="region of interest" description="Disordered" evidence="4">
    <location>
        <begin position="1"/>
        <end position="23"/>
    </location>
</feature>
<dbReference type="Gene3D" id="1.10.10.10">
    <property type="entry name" value="Winged helix-like DNA-binding domain superfamily/Winged helix DNA-binding domain"/>
    <property type="match status" value="1"/>
</dbReference>
<dbReference type="GO" id="GO:0003677">
    <property type="term" value="F:DNA binding"/>
    <property type="evidence" value="ECO:0007669"/>
    <property type="project" value="UniProtKB-KW"/>
</dbReference>
<organism evidence="6 7">
    <name type="scientific">Streptomyces montanus</name>
    <dbReference type="NCBI Taxonomy" id="2580423"/>
    <lineage>
        <taxon>Bacteria</taxon>
        <taxon>Bacillati</taxon>
        <taxon>Actinomycetota</taxon>
        <taxon>Actinomycetes</taxon>
        <taxon>Kitasatosporales</taxon>
        <taxon>Streptomycetaceae</taxon>
        <taxon>Streptomyces</taxon>
    </lineage>
</organism>
<dbReference type="EMBL" id="VBZC01000027">
    <property type="protein sequence ID" value="TLS43711.1"/>
    <property type="molecule type" value="Genomic_DNA"/>
</dbReference>
<sequence length="169" mass="17792">MKSAPGPVASDVEPIGGHRGAGAAAGAESPLYVQIKQKLKWEILTGVYGRGEHLPPAGELGKKYSANKNTILRALRMLRGEGLIDFGRGRGAVVVHSAQNVDIADISEQLRRVVNLADASGISRSAVIAAVQRIPPVPATRTAVAEETPRSRGGKPPYASFRPGRRGTV</sequence>
<keyword evidence="3" id="KW-0804">Transcription</keyword>
<protein>
    <submittedName>
        <fullName evidence="6">GntR family transcriptional regulator</fullName>
    </submittedName>
</protein>
<accession>A0A5R9FKB2</accession>
<dbReference type="InterPro" id="IPR000524">
    <property type="entry name" value="Tscrpt_reg_HTH_GntR"/>
</dbReference>
<dbReference type="Proteomes" id="UP000305906">
    <property type="component" value="Unassembled WGS sequence"/>
</dbReference>
<keyword evidence="1" id="KW-0805">Transcription regulation</keyword>
<dbReference type="AlphaFoldDB" id="A0A5R9FKB2"/>
<dbReference type="InterPro" id="IPR036390">
    <property type="entry name" value="WH_DNA-bd_sf"/>
</dbReference>
<reference evidence="6 7" key="1">
    <citation type="submission" date="2019-05" db="EMBL/GenBank/DDBJ databases">
        <title>Streptomyces sp. NEAU-C151, a novel actinomycete isolated from soil.</title>
        <authorList>
            <person name="Han L."/>
            <person name="Jiang H."/>
        </authorList>
    </citation>
    <scope>NUCLEOTIDE SEQUENCE [LARGE SCALE GENOMIC DNA]</scope>
    <source>
        <strain evidence="6 7">NEAU-C151</strain>
    </source>
</reference>
<dbReference type="CDD" id="cd07377">
    <property type="entry name" value="WHTH_GntR"/>
    <property type="match status" value="1"/>
</dbReference>
<comment type="caution">
    <text evidence="6">The sequence shown here is derived from an EMBL/GenBank/DDBJ whole genome shotgun (WGS) entry which is preliminary data.</text>
</comment>
<dbReference type="InterPro" id="IPR036388">
    <property type="entry name" value="WH-like_DNA-bd_sf"/>
</dbReference>
<dbReference type="SUPFAM" id="SSF46785">
    <property type="entry name" value="Winged helix' DNA-binding domain"/>
    <property type="match status" value="1"/>
</dbReference>
<evidence type="ECO:0000256" key="1">
    <source>
        <dbReference type="ARBA" id="ARBA00023015"/>
    </source>
</evidence>
<keyword evidence="7" id="KW-1185">Reference proteome</keyword>
<proteinExistence type="predicted"/>
<dbReference type="PANTHER" id="PTHR38445:SF7">
    <property type="entry name" value="GNTR-FAMILY TRANSCRIPTIONAL REGULATOR"/>
    <property type="match status" value="1"/>
</dbReference>
<dbReference type="PANTHER" id="PTHR38445">
    <property type="entry name" value="HTH-TYPE TRANSCRIPTIONAL REPRESSOR YTRA"/>
    <property type="match status" value="1"/>
</dbReference>
<feature type="domain" description="HTH gntR-type" evidence="5">
    <location>
        <begin position="29"/>
        <end position="97"/>
    </location>
</feature>
<evidence type="ECO:0000313" key="7">
    <source>
        <dbReference type="Proteomes" id="UP000305906"/>
    </source>
</evidence>
<gene>
    <name evidence="6" type="ORF">FE633_24345</name>
</gene>
<evidence type="ECO:0000256" key="3">
    <source>
        <dbReference type="ARBA" id="ARBA00023163"/>
    </source>
</evidence>
<dbReference type="SMART" id="SM00345">
    <property type="entry name" value="HTH_GNTR"/>
    <property type="match status" value="1"/>
</dbReference>
<evidence type="ECO:0000256" key="2">
    <source>
        <dbReference type="ARBA" id="ARBA00023125"/>
    </source>
</evidence>
<dbReference type="Pfam" id="PF00392">
    <property type="entry name" value="GntR"/>
    <property type="match status" value="1"/>
</dbReference>
<dbReference type="PROSITE" id="PS50949">
    <property type="entry name" value="HTH_GNTR"/>
    <property type="match status" value="1"/>
</dbReference>
<feature type="region of interest" description="Disordered" evidence="4">
    <location>
        <begin position="140"/>
        <end position="169"/>
    </location>
</feature>
<evidence type="ECO:0000259" key="5">
    <source>
        <dbReference type="PROSITE" id="PS50949"/>
    </source>
</evidence>
<keyword evidence="2" id="KW-0238">DNA-binding</keyword>